<dbReference type="InterPro" id="IPR042379">
    <property type="entry name" value="PDCD1"/>
</dbReference>
<dbReference type="InterPro" id="IPR036179">
    <property type="entry name" value="Ig-like_dom_sf"/>
</dbReference>
<dbReference type="Proteomes" id="UP000694569">
    <property type="component" value="Unplaced"/>
</dbReference>
<dbReference type="GO" id="GO:0016020">
    <property type="term" value="C:membrane"/>
    <property type="evidence" value="ECO:0007669"/>
    <property type="project" value="InterPro"/>
</dbReference>
<organism evidence="3 4">
    <name type="scientific">Leptobrachium leishanense</name>
    <name type="common">Leishan spiny toad</name>
    <dbReference type="NCBI Taxonomy" id="445787"/>
    <lineage>
        <taxon>Eukaryota</taxon>
        <taxon>Metazoa</taxon>
        <taxon>Chordata</taxon>
        <taxon>Craniata</taxon>
        <taxon>Vertebrata</taxon>
        <taxon>Euteleostomi</taxon>
        <taxon>Amphibia</taxon>
        <taxon>Batrachia</taxon>
        <taxon>Anura</taxon>
        <taxon>Pelobatoidea</taxon>
        <taxon>Megophryidae</taxon>
        <taxon>Leptobrachium</taxon>
    </lineage>
</organism>
<dbReference type="PANTHER" id="PTHR15264:SF2">
    <property type="entry name" value="PROGRAMMED CELL DEATH PROTEIN 1"/>
    <property type="match status" value="1"/>
</dbReference>
<accession>A0A8C5MRB6</accession>
<dbReference type="PROSITE" id="PS50835">
    <property type="entry name" value="IG_LIKE"/>
    <property type="match status" value="1"/>
</dbReference>
<sequence>YACNGYALNPAAQMHLRSQYEDIIFTHFPQELFLHPGRTAKFTCDVSSLYYMPSDINWYKTNGNVTGKIADLKPSNERIQISIISEFKQAVIHIKNVSMDDSGDYHCQHVNVSGDKKVAKSGMSRLNVSGQTLGTFRHFLGIFFGKIYFPFYFCFFILL</sequence>
<dbReference type="OrthoDB" id="9940233at2759"/>
<dbReference type="InterPro" id="IPR013783">
    <property type="entry name" value="Ig-like_fold"/>
</dbReference>
<keyword evidence="4" id="KW-1185">Reference proteome</keyword>
<dbReference type="SMART" id="SM00409">
    <property type="entry name" value="IG"/>
    <property type="match status" value="1"/>
</dbReference>
<evidence type="ECO:0000313" key="4">
    <source>
        <dbReference type="Proteomes" id="UP000694569"/>
    </source>
</evidence>
<name>A0A8C5MRB6_9ANUR</name>
<dbReference type="PANTHER" id="PTHR15264">
    <property type="entry name" value="PROGRAMMED CELL DEATH PROTEIN 1"/>
    <property type="match status" value="1"/>
</dbReference>
<dbReference type="InterPro" id="IPR003599">
    <property type="entry name" value="Ig_sub"/>
</dbReference>
<feature type="domain" description="Ig-like" evidence="2">
    <location>
        <begin position="10"/>
        <end position="119"/>
    </location>
</feature>
<dbReference type="InterPro" id="IPR007110">
    <property type="entry name" value="Ig-like_dom"/>
</dbReference>
<dbReference type="InterPro" id="IPR013098">
    <property type="entry name" value="Ig_I-set"/>
</dbReference>
<evidence type="ECO:0000259" key="2">
    <source>
        <dbReference type="PROSITE" id="PS50835"/>
    </source>
</evidence>
<dbReference type="Gene3D" id="2.60.40.10">
    <property type="entry name" value="Immunoglobulins"/>
    <property type="match status" value="1"/>
</dbReference>
<dbReference type="GO" id="GO:0050777">
    <property type="term" value="P:negative regulation of immune response"/>
    <property type="evidence" value="ECO:0007669"/>
    <property type="project" value="InterPro"/>
</dbReference>
<keyword evidence="1" id="KW-0812">Transmembrane</keyword>
<dbReference type="Pfam" id="PF07679">
    <property type="entry name" value="I-set"/>
    <property type="match status" value="1"/>
</dbReference>
<evidence type="ECO:0000256" key="1">
    <source>
        <dbReference type="SAM" id="Phobius"/>
    </source>
</evidence>
<dbReference type="GeneTree" id="ENSGT01070000257277"/>
<dbReference type="AlphaFoldDB" id="A0A8C5MRB6"/>
<dbReference type="SUPFAM" id="SSF48726">
    <property type="entry name" value="Immunoglobulin"/>
    <property type="match status" value="1"/>
</dbReference>
<keyword evidence="1" id="KW-1133">Transmembrane helix</keyword>
<feature type="transmembrane region" description="Helical" evidence="1">
    <location>
        <begin position="139"/>
        <end position="158"/>
    </location>
</feature>
<dbReference type="InterPro" id="IPR003598">
    <property type="entry name" value="Ig_sub2"/>
</dbReference>
<reference evidence="3" key="1">
    <citation type="submission" date="2025-08" db="UniProtKB">
        <authorList>
            <consortium name="Ensembl"/>
        </authorList>
    </citation>
    <scope>IDENTIFICATION</scope>
</reference>
<dbReference type="SMART" id="SM00408">
    <property type="entry name" value="IGc2"/>
    <property type="match status" value="1"/>
</dbReference>
<keyword evidence="1" id="KW-0472">Membrane</keyword>
<evidence type="ECO:0000313" key="3">
    <source>
        <dbReference type="Ensembl" id="ENSLLEP00000017798.1"/>
    </source>
</evidence>
<reference evidence="3" key="2">
    <citation type="submission" date="2025-09" db="UniProtKB">
        <authorList>
            <consortium name="Ensembl"/>
        </authorList>
    </citation>
    <scope>IDENTIFICATION</scope>
</reference>
<dbReference type="Ensembl" id="ENSLLET00000018491.1">
    <property type="protein sequence ID" value="ENSLLEP00000017798.1"/>
    <property type="gene ID" value="ENSLLEG00000011304.1"/>
</dbReference>
<protein>
    <recommendedName>
        <fullName evidence="2">Ig-like domain-containing protein</fullName>
    </recommendedName>
</protein>
<proteinExistence type="predicted"/>